<dbReference type="RefSeq" id="WP_054358790.1">
    <property type="nucleotide sequence ID" value="NZ_JAPCYQ010000001.1"/>
</dbReference>
<accession>A0A0P6W0P1</accession>
<evidence type="ECO:0000256" key="3">
    <source>
        <dbReference type="ARBA" id="ARBA00023163"/>
    </source>
</evidence>
<organism evidence="6 7">
    <name type="scientific">Prosthecodimorpha hirschii</name>
    <dbReference type="NCBI Taxonomy" id="665126"/>
    <lineage>
        <taxon>Bacteria</taxon>
        <taxon>Pseudomonadati</taxon>
        <taxon>Pseudomonadota</taxon>
        <taxon>Alphaproteobacteria</taxon>
        <taxon>Hyphomicrobiales</taxon>
        <taxon>Ancalomicrobiaceae</taxon>
        <taxon>Prosthecodimorpha</taxon>
    </lineage>
</organism>
<gene>
    <name evidence="6" type="ORF">ABB55_10660</name>
</gene>
<keyword evidence="7" id="KW-1185">Reference proteome</keyword>
<dbReference type="PROSITE" id="PS51078">
    <property type="entry name" value="ICLR_ED"/>
    <property type="match status" value="1"/>
</dbReference>
<dbReference type="Proteomes" id="UP000048984">
    <property type="component" value="Unassembled WGS sequence"/>
</dbReference>
<dbReference type="AlphaFoldDB" id="A0A0P6W0P1"/>
<dbReference type="GO" id="GO:0003700">
    <property type="term" value="F:DNA-binding transcription factor activity"/>
    <property type="evidence" value="ECO:0007669"/>
    <property type="project" value="TreeGrafter"/>
</dbReference>
<dbReference type="STRING" id="665126.ABB55_10660"/>
<dbReference type="Pfam" id="PF01614">
    <property type="entry name" value="IclR_C"/>
    <property type="match status" value="1"/>
</dbReference>
<sequence>MTTEADDASGKLAGGTSTLDLALRVLDFLVGESRPQALAQIAAALGASKSTVYRHLVTLGRHGLVRQDPQTDRYEPAVKLVVWGEAVRARFDVMTAARDVMVRLRDETAQAVTLCGPMDGGGVVVLELIQGRTVIEFGTRPGTRLDYHASAHGRVWLAFGAAARREAALAGPLRQWTQHTLTDPAALRREIEAIRARGWATAPDEIVIAVNALAAPVFDHRGEQVGSLAIAGPTQFIPSPPTEAQIRAVLAAAQDISRQLGWSAKP</sequence>
<dbReference type="SUPFAM" id="SSF55781">
    <property type="entry name" value="GAF domain-like"/>
    <property type="match status" value="1"/>
</dbReference>
<evidence type="ECO:0000259" key="4">
    <source>
        <dbReference type="PROSITE" id="PS51077"/>
    </source>
</evidence>
<proteinExistence type="predicted"/>
<dbReference type="GO" id="GO:0003677">
    <property type="term" value="F:DNA binding"/>
    <property type="evidence" value="ECO:0007669"/>
    <property type="project" value="UniProtKB-KW"/>
</dbReference>
<feature type="domain" description="IclR-ED" evidence="5">
    <location>
        <begin position="79"/>
        <end position="262"/>
    </location>
</feature>
<keyword evidence="2" id="KW-0238">DNA-binding</keyword>
<dbReference type="InterPro" id="IPR050707">
    <property type="entry name" value="HTH_MetabolicPath_Reg"/>
</dbReference>
<dbReference type="InterPro" id="IPR036390">
    <property type="entry name" value="WH_DNA-bd_sf"/>
</dbReference>
<comment type="caution">
    <text evidence="6">The sequence shown here is derived from an EMBL/GenBank/DDBJ whole genome shotgun (WGS) entry which is preliminary data.</text>
</comment>
<name>A0A0P6W0P1_9HYPH</name>
<dbReference type="EMBL" id="LJYW01000001">
    <property type="protein sequence ID" value="KPL52627.1"/>
    <property type="molecule type" value="Genomic_DNA"/>
</dbReference>
<dbReference type="InterPro" id="IPR036388">
    <property type="entry name" value="WH-like_DNA-bd_sf"/>
</dbReference>
<dbReference type="InterPro" id="IPR014757">
    <property type="entry name" value="Tscrpt_reg_IclR_C"/>
</dbReference>
<dbReference type="PANTHER" id="PTHR30136:SF24">
    <property type="entry name" value="HTH-TYPE TRANSCRIPTIONAL REPRESSOR ALLR"/>
    <property type="match status" value="1"/>
</dbReference>
<dbReference type="InterPro" id="IPR005471">
    <property type="entry name" value="Tscrpt_reg_IclR_N"/>
</dbReference>
<feature type="domain" description="HTH iclR-type" evidence="4">
    <location>
        <begin position="16"/>
        <end position="78"/>
    </location>
</feature>
<keyword evidence="1" id="KW-0805">Transcription regulation</keyword>
<dbReference type="GO" id="GO:0045892">
    <property type="term" value="P:negative regulation of DNA-templated transcription"/>
    <property type="evidence" value="ECO:0007669"/>
    <property type="project" value="TreeGrafter"/>
</dbReference>
<evidence type="ECO:0000313" key="6">
    <source>
        <dbReference type="EMBL" id="KPL52627.1"/>
    </source>
</evidence>
<keyword evidence="3" id="KW-0804">Transcription</keyword>
<dbReference type="SMART" id="SM00346">
    <property type="entry name" value="HTH_ICLR"/>
    <property type="match status" value="1"/>
</dbReference>
<reference evidence="6 7" key="1">
    <citation type="submission" date="2015-09" db="EMBL/GenBank/DDBJ databases">
        <authorList>
            <person name="Jackson K.R."/>
            <person name="Lunt B.L."/>
            <person name="Fisher J.N.B."/>
            <person name="Gardner A.V."/>
            <person name="Bailey M.E."/>
            <person name="Deus L.M."/>
            <person name="Earl A.S."/>
            <person name="Gibby P.D."/>
            <person name="Hartmann K.A."/>
            <person name="Liu J.E."/>
            <person name="Manci A.M."/>
            <person name="Nielsen D.A."/>
            <person name="Solomon M.B."/>
            <person name="Breakwell D.P."/>
            <person name="Burnett S.H."/>
            <person name="Grose J.H."/>
        </authorList>
    </citation>
    <scope>NUCLEOTIDE SEQUENCE [LARGE SCALE GENOMIC DNA]</scope>
    <source>
        <strain evidence="6 7">16</strain>
    </source>
</reference>
<evidence type="ECO:0000259" key="5">
    <source>
        <dbReference type="PROSITE" id="PS51078"/>
    </source>
</evidence>
<dbReference type="Pfam" id="PF09339">
    <property type="entry name" value="HTH_IclR"/>
    <property type="match status" value="1"/>
</dbReference>
<dbReference type="Gene3D" id="1.10.10.10">
    <property type="entry name" value="Winged helix-like DNA-binding domain superfamily/Winged helix DNA-binding domain"/>
    <property type="match status" value="1"/>
</dbReference>
<dbReference type="InterPro" id="IPR029016">
    <property type="entry name" value="GAF-like_dom_sf"/>
</dbReference>
<dbReference type="PROSITE" id="PS51077">
    <property type="entry name" value="HTH_ICLR"/>
    <property type="match status" value="1"/>
</dbReference>
<dbReference type="PANTHER" id="PTHR30136">
    <property type="entry name" value="HELIX-TURN-HELIX TRANSCRIPTIONAL REGULATOR, ICLR FAMILY"/>
    <property type="match status" value="1"/>
</dbReference>
<dbReference type="Gene3D" id="3.30.450.40">
    <property type="match status" value="1"/>
</dbReference>
<evidence type="ECO:0000256" key="2">
    <source>
        <dbReference type="ARBA" id="ARBA00023125"/>
    </source>
</evidence>
<evidence type="ECO:0000313" key="7">
    <source>
        <dbReference type="Proteomes" id="UP000048984"/>
    </source>
</evidence>
<protein>
    <recommendedName>
        <fullName evidence="8">IclR family transcriptional regulator</fullName>
    </recommendedName>
</protein>
<evidence type="ECO:0008006" key="8">
    <source>
        <dbReference type="Google" id="ProtNLM"/>
    </source>
</evidence>
<dbReference type="SUPFAM" id="SSF46785">
    <property type="entry name" value="Winged helix' DNA-binding domain"/>
    <property type="match status" value="1"/>
</dbReference>
<evidence type="ECO:0000256" key="1">
    <source>
        <dbReference type="ARBA" id="ARBA00023015"/>
    </source>
</evidence>
<reference evidence="6 7" key="2">
    <citation type="submission" date="2015-10" db="EMBL/GenBank/DDBJ databases">
        <title>Draft Genome Sequence of Prosthecomicrobium hirschii ATCC 27832.</title>
        <authorList>
            <person name="Daniel J."/>
            <person name="Givan S.A."/>
            <person name="Brun Y.V."/>
            <person name="Brown P.J."/>
        </authorList>
    </citation>
    <scope>NUCLEOTIDE SEQUENCE [LARGE SCALE GENOMIC DNA]</scope>
    <source>
        <strain evidence="6 7">16</strain>
    </source>
</reference>